<accession>A0A1I3GJ03</accession>
<sequence>MNIRVALLLTSGMLLGGAANVQAAMPDGATLHKNPSCGCCDEYAKHLEARGVEVEIVESQDLNSIKLEAGVPYGYGSCHTVMLSDYVIEGHVPLVAIDKLLAERPDVEGIGLAGMPQGSPGMPGFKQTSFEIISFVEQKASSFMTL</sequence>
<dbReference type="Proteomes" id="UP000199040">
    <property type="component" value="Unassembled WGS sequence"/>
</dbReference>
<evidence type="ECO:0000256" key="1">
    <source>
        <dbReference type="SAM" id="SignalP"/>
    </source>
</evidence>
<name>A0A1I3GJ03_9GAMM</name>
<dbReference type="RefSeq" id="WP_092850656.1">
    <property type="nucleotide sequence ID" value="NZ_FOPY01000033.1"/>
</dbReference>
<evidence type="ECO:0000313" key="3">
    <source>
        <dbReference type="Proteomes" id="UP000199040"/>
    </source>
</evidence>
<keyword evidence="1" id="KW-0732">Signal</keyword>
<gene>
    <name evidence="2" type="ORF">SAMN04487959_1336</name>
</gene>
<evidence type="ECO:0000313" key="2">
    <source>
        <dbReference type="EMBL" id="SFI23478.1"/>
    </source>
</evidence>
<keyword evidence="3" id="KW-1185">Reference proteome</keyword>
<organism evidence="2 3">
    <name type="scientific">Modicisalibacter xianhensis</name>
    <dbReference type="NCBI Taxonomy" id="442341"/>
    <lineage>
        <taxon>Bacteria</taxon>
        <taxon>Pseudomonadati</taxon>
        <taxon>Pseudomonadota</taxon>
        <taxon>Gammaproteobacteria</taxon>
        <taxon>Oceanospirillales</taxon>
        <taxon>Halomonadaceae</taxon>
        <taxon>Modicisalibacter</taxon>
    </lineage>
</organism>
<dbReference type="EMBL" id="FOPY01000033">
    <property type="protein sequence ID" value="SFI23478.1"/>
    <property type="molecule type" value="Genomic_DNA"/>
</dbReference>
<dbReference type="InterPro" id="IPR007332">
    <property type="entry name" value="DUF411"/>
</dbReference>
<feature type="chain" id="PRO_5011498669" evidence="1">
    <location>
        <begin position="24"/>
        <end position="146"/>
    </location>
</feature>
<dbReference type="AlphaFoldDB" id="A0A1I3GJ03"/>
<protein>
    <submittedName>
        <fullName evidence="2">Uncharacterized conserved protein</fullName>
    </submittedName>
</protein>
<dbReference type="Pfam" id="PF04214">
    <property type="entry name" value="DUF411"/>
    <property type="match status" value="1"/>
</dbReference>
<proteinExistence type="predicted"/>
<feature type="signal peptide" evidence="1">
    <location>
        <begin position="1"/>
        <end position="23"/>
    </location>
</feature>
<reference evidence="2 3" key="1">
    <citation type="submission" date="2016-10" db="EMBL/GenBank/DDBJ databases">
        <authorList>
            <person name="de Groot N.N."/>
        </authorList>
    </citation>
    <scope>NUCLEOTIDE SEQUENCE [LARGE SCALE GENOMIC DNA]</scope>
    <source>
        <strain evidence="2 3">CGMCC 1.6848</strain>
    </source>
</reference>
<dbReference type="STRING" id="442341.SAMN04487959_1336"/>